<feature type="compositionally biased region" description="Low complexity" evidence="1">
    <location>
        <begin position="504"/>
        <end position="528"/>
    </location>
</feature>
<sequence>MSYGSDHMPVYGPRSQIARPANKASDVDRLDTAKRSSRHRLSMLPRPNIATASPITPVSASSSSTQRSFSSVSTPETNPSLFVAGQQLPPKRLRNVLRRRAPTIGQHVEQSQSNKLSLVIPQDSQDNMNNVSAYQPAPTPTPSQSTTSYSSHRKNSSGTLNSASSKFSGPKELASLRTTVDTQNLPPPPTPFFSASPSTRYSVSPSIWSRGSTPTSLSSYSPGIVQSKIGRLRQPSPSQTRLPVFSPPVQASPQQQQPDVETESQPNGIKFESRSARPMNAGRSNQTKSPSVDTRKPHIPPSNNRPIHLRSPESVEIDVAKARREVEEAEKRLFDPQGVTECSPRRAEPPQTPPRPSRDGTHRLELETSPVVQSNLRYLRSTGHTRRESLEKAQAIQRPSPTPNQSATASIDSLHSRGLSQVSSRDGASPILSRKSPRTLTKEVPKEGMEPKIPVSKRFGLFSKKSKPDLADAPSEQTRLPRKGPTAGTGHEGYGKYGQRGRKASGSSSSGTRTRSTSTTRSAASKGSQSSRPELEIDDFLMSRLEPVIINGGGMDGASLSRTQSEQSMSSVSVASVSTLPRQTLLSYSTAPSTESLATSAETSGETLTPYKFGGMTRSKSPERRTKSGVPANVPKSRMPVPKGKKHGVYSNSQASGTSTSLSSQQSSIAAPSIIPPSQPSQPVQQSPRKPAKTVNAESQNAKKEKPSMWSFFHKSRGADQKAAPPTTAPPTTKLHAAITPVPNTRPIAHYALVDTDSDELDEIIKNIEDSPPSEEEAFKPVEVPRGLDIRKREPSVLLPSPPKMHGEFEKDDRPSPRTAMFNRNLMPQELESPERKPRRLASIGRIPQVVSRRDRHHRPAMQSFSRPFSGIESPSMTVPTTESMRDPPLLANATPHMQTPNAPAIALNDSPEWGRGFNPTFSAAEDTSALEFLAGPFSTYEFLQFPPKKDSTSSESSGALAAVTAVAPVPGSPPTEDEVWNEFDDLIDHVLSPDKPTPKPDETSKEEETDRFELATMASRALQDELNSAHHPQSVPSGTSVRSSGSSVHLRRSRIVSALQSSTAPSSQPSYSDLATPYGNLNDNMEDLTGSTEPSTTEQCRENQSAFLNSLAAVPSPLPKAHRGQAGPSEHELDAVTQTNIRSASMMTSRWLSFGRVLFSPAHNHVKAGGQGRILVVDGLGNDDWSFYCSLTYPDAEVYSLGLRPTSTYIPHPAAWQPPTNHHTVYHGGLGSPLPFPKDYFTVVVLRFPAVCSEAVQSNVVQECKRVLRTGGYLEMTLLDRDMVNMGPQTRKAIRQLKEMTYISDPTLCLKSTSDSIQREIGAQGFDSLRRCMVRIPVAGVVLRSSDSSSSTRSFSTTNPSIPRPTISITNTNQTTIPTYQSPDANISLGDLLSDPSSPSNDESIAKIVARVGRWWYSKCYEDPISHSQTSMWNDRKLLRECQKRGTGFRMFIAYAQKPSQVPRRTASV</sequence>
<dbReference type="EMBL" id="CAJVOS010000009">
    <property type="protein sequence ID" value="CAG7974332.1"/>
    <property type="molecule type" value="Genomic_DNA"/>
</dbReference>
<feature type="compositionally biased region" description="Polar residues" evidence="1">
    <location>
        <begin position="282"/>
        <end position="292"/>
    </location>
</feature>
<feature type="region of interest" description="Disordered" evidence="1">
    <location>
        <begin position="590"/>
        <end position="741"/>
    </location>
</feature>
<feature type="compositionally biased region" description="Polar residues" evidence="1">
    <location>
        <begin position="1080"/>
        <end position="1099"/>
    </location>
</feature>
<feature type="compositionally biased region" description="Polar residues" evidence="1">
    <location>
        <begin position="156"/>
        <end position="167"/>
    </location>
</feature>
<keyword evidence="3" id="KW-1185">Reference proteome</keyword>
<feature type="compositionally biased region" description="Low complexity" evidence="1">
    <location>
        <begin position="50"/>
        <end position="75"/>
    </location>
</feature>
<reference evidence="2" key="1">
    <citation type="submission" date="2021-07" db="EMBL/GenBank/DDBJ databases">
        <authorList>
            <person name="Branca A.L. A."/>
        </authorList>
    </citation>
    <scope>NUCLEOTIDE SEQUENCE</scope>
</reference>
<dbReference type="CDD" id="cd02440">
    <property type="entry name" value="AdoMet_MTases"/>
    <property type="match status" value="1"/>
</dbReference>
<protein>
    <recommendedName>
        <fullName evidence="4">Methyltransferase type 11 domain-containing protein</fullName>
    </recommendedName>
</protein>
<feature type="compositionally biased region" description="Basic and acidic residues" evidence="1">
    <location>
        <begin position="805"/>
        <end position="816"/>
    </location>
</feature>
<feature type="compositionally biased region" description="Low complexity" evidence="1">
    <location>
        <begin position="1035"/>
        <end position="1049"/>
    </location>
</feature>
<proteinExistence type="predicted"/>
<comment type="caution">
    <text evidence="2">The sequence shown here is derived from an EMBL/GenBank/DDBJ whole genome shotgun (WGS) entry which is preliminary data.</text>
</comment>
<dbReference type="SUPFAM" id="SSF53335">
    <property type="entry name" value="S-adenosyl-L-methionine-dependent methyltransferases"/>
    <property type="match status" value="1"/>
</dbReference>
<feature type="region of interest" description="Disordered" evidence="1">
    <location>
        <begin position="328"/>
        <end position="535"/>
    </location>
</feature>
<accession>A0A9W4HDA1</accession>
<evidence type="ECO:0000313" key="2">
    <source>
        <dbReference type="EMBL" id="CAG7974332.1"/>
    </source>
</evidence>
<evidence type="ECO:0000256" key="1">
    <source>
        <dbReference type="SAM" id="MobiDB-lite"/>
    </source>
</evidence>
<feature type="compositionally biased region" description="Low complexity" evidence="1">
    <location>
        <begin position="1058"/>
        <end position="1073"/>
    </location>
</feature>
<evidence type="ECO:0008006" key="4">
    <source>
        <dbReference type="Google" id="ProtNLM"/>
    </source>
</evidence>
<feature type="compositionally biased region" description="Low complexity" evidence="1">
    <location>
        <begin position="243"/>
        <end position="258"/>
    </location>
</feature>
<feature type="compositionally biased region" description="Basic and acidic residues" evidence="1">
    <location>
        <begin position="25"/>
        <end position="34"/>
    </location>
</feature>
<feature type="region of interest" description="Disordered" evidence="1">
    <location>
        <begin position="865"/>
        <end position="884"/>
    </location>
</feature>
<feature type="compositionally biased region" description="Polar residues" evidence="1">
    <location>
        <begin position="200"/>
        <end position="221"/>
    </location>
</feature>
<organism evidence="2 3">
    <name type="scientific">Penicillium olsonii</name>
    <dbReference type="NCBI Taxonomy" id="99116"/>
    <lineage>
        <taxon>Eukaryota</taxon>
        <taxon>Fungi</taxon>
        <taxon>Dikarya</taxon>
        <taxon>Ascomycota</taxon>
        <taxon>Pezizomycotina</taxon>
        <taxon>Eurotiomycetes</taxon>
        <taxon>Eurotiomycetidae</taxon>
        <taxon>Eurotiales</taxon>
        <taxon>Aspergillaceae</taxon>
        <taxon>Penicillium</taxon>
    </lineage>
</organism>
<feature type="region of interest" description="Disordered" evidence="1">
    <location>
        <begin position="1348"/>
        <end position="1372"/>
    </location>
</feature>
<evidence type="ECO:0000313" key="3">
    <source>
        <dbReference type="Proteomes" id="UP001153618"/>
    </source>
</evidence>
<feature type="region of interest" description="Disordered" evidence="1">
    <location>
        <begin position="1"/>
        <end position="87"/>
    </location>
</feature>
<feature type="compositionally biased region" description="Low complexity" evidence="1">
    <location>
        <begin position="590"/>
        <end position="607"/>
    </location>
</feature>
<feature type="region of interest" description="Disordered" evidence="1">
    <location>
        <begin position="1027"/>
        <end position="1099"/>
    </location>
</feature>
<dbReference type="OrthoDB" id="5382952at2759"/>
<dbReference type="PANTHER" id="PTHR24216">
    <property type="entry name" value="PAXILLIN-RELATED"/>
    <property type="match status" value="1"/>
</dbReference>
<feature type="compositionally biased region" description="Basic and acidic residues" evidence="1">
    <location>
        <begin position="440"/>
        <end position="450"/>
    </location>
</feature>
<feature type="region of interest" description="Disordered" evidence="1">
    <location>
        <begin position="793"/>
        <end position="838"/>
    </location>
</feature>
<feature type="compositionally biased region" description="Low complexity" evidence="1">
    <location>
        <begin position="723"/>
        <end position="733"/>
    </location>
</feature>
<feature type="compositionally biased region" description="Basic and acidic residues" evidence="1">
    <location>
        <begin position="356"/>
        <end position="366"/>
    </location>
</feature>
<name>A0A9W4HDA1_PENOL</name>
<feature type="compositionally biased region" description="Low complexity" evidence="1">
    <location>
        <begin position="132"/>
        <end position="150"/>
    </location>
</feature>
<dbReference type="InterPro" id="IPR029063">
    <property type="entry name" value="SAM-dependent_MTases_sf"/>
</dbReference>
<feature type="compositionally biased region" description="Low complexity" evidence="1">
    <location>
        <begin position="651"/>
        <end position="673"/>
    </location>
</feature>
<gene>
    <name evidence="2" type="ORF">POLS_LOCUS1114</name>
</gene>
<dbReference type="Proteomes" id="UP001153618">
    <property type="component" value="Unassembled WGS sequence"/>
</dbReference>
<feature type="region of interest" description="Disordered" evidence="1">
    <location>
        <begin position="990"/>
        <end position="1011"/>
    </location>
</feature>
<feature type="compositionally biased region" description="Polar residues" evidence="1">
    <location>
        <begin position="865"/>
        <end position="883"/>
    </location>
</feature>
<feature type="compositionally biased region" description="Polar residues" evidence="1">
    <location>
        <begin position="397"/>
        <end position="426"/>
    </location>
</feature>
<feature type="region of interest" description="Disordered" evidence="1">
    <location>
        <begin position="126"/>
        <end position="314"/>
    </location>
</feature>